<feature type="compositionally biased region" description="Basic and acidic residues" evidence="1">
    <location>
        <begin position="293"/>
        <end position="314"/>
    </location>
</feature>
<evidence type="ECO:0000259" key="2">
    <source>
        <dbReference type="PROSITE" id="PS51504"/>
    </source>
</evidence>
<evidence type="ECO:0000313" key="3">
    <source>
        <dbReference type="EMBL" id="KAK3711761.1"/>
    </source>
</evidence>
<evidence type="ECO:0000256" key="1">
    <source>
        <dbReference type="SAM" id="MobiDB-lite"/>
    </source>
</evidence>
<dbReference type="SUPFAM" id="SSF46785">
    <property type="entry name" value="Winged helix' DNA-binding domain"/>
    <property type="match status" value="2"/>
</dbReference>
<accession>A0AAE0XTI9</accession>
<dbReference type="InterPro" id="IPR005818">
    <property type="entry name" value="Histone_H1/H5_H15"/>
</dbReference>
<proteinExistence type="predicted"/>
<dbReference type="GO" id="GO:0000786">
    <property type="term" value="C:nucleosome"/>
    <property type="evidence" value="ECO:0007669"/>
    <property type="project" value="InterPro"/>
</dbReference>
<feature type="compositionally biased region" description="Polar residues" evidence="1">
    <location>
        <begin position="641"/>
        <end position="652"/>
    </location>
</feature>
<evidence type="ECO:0000313" key="4">
    <source>
        <dbReference type="Proteomes" id="UP001283361"/>
    </source>
</evidence>
<dbReference type="Pfam" id="PF00538">
    <property type="entry name" value="Linker_histone"/>
    <property type="match status" value="3"/>
</dbReference>
<feature type="compositionally biased region" description="Acidic residues" evidence="1">
    <location>
        <begin position="705"/>
        <end position="716"/>
    </location>
</feature>
<dbReference type="GO" id="GO:0006334">
    <property type="term" value="P:nucleosome assembly"/>
    <property type="evidence" value="ECO:0007669"/>
    <property type="project" value="InterPro"/>
</dbReference>
<feature type="compositionally biased region" description="Basic residues" evidence="1">
    <location>
        <begin position="553"/>
        <end position="566"/>
    </location>
</feature>
<comment type="caution">
    <text evidence="3">The sequence shown here is derived from an EMBL/GenBank/DDBJ whole genome shotgun (WGS) entry which is preliminary data.</text>
</comment>
<dbReference type="Gene3D" id="1.10.10.10">
    <property type="entry name" value="Winged helix-like DNA-binding domain superfamily/Winged helix DNA-binding domain"/>
    <property type="match status" value="4"/>
</dbReference>
<dbReference type="EMBL" id="JAWDGP010007596">
    <property type="protein sequence ID" value="KAK3711761.1"/>
    <property type="molecule type" value="Genomic_DNA"/>
</dbReference>
<dbReference type="Proteomes" id="UP001283361">
    <property type="component" value="Unassembled WGS sequence"/>
</dbReference>
<dbReference type="InterPro" id="IPR036388">
    <property type="entry name" value="WH-like_DNA-bd_sf"/>
</dbReference>
<name>A0AAE0XTI9_9GAST</name>
<feature type="compositionally biased region" description="Acidic residues" evidence="1">
    <location>
        <begin position="571"/>
        <end position="585"/>
    </location>
</feature>
<feature type="region of interest" description="Disordered" evidence="1">
    <location>
        <begin position="238"/>
        <end position="324"/>
    </location>
</feature>
<dbReference type="AlphaFoldDB" id="A0AAE0XTI9"/>
<dbReference type="SMART" id="SM00526">
    <property type="entry name" value="H15"/>
    <property type="match status" value="1"/>
</dbReference>
<sequence length="739" mass="82359">MPAIKKKWIKANQEVNEAETNENNHNDDPVGEEDKDASIKATPKGRISSPVKPKKRNIDPLMLRGLDGEVLQEKRKRFIPPAEAKLVDWLDSNLEKRNDVTLSLIQLYKYYTELCQGEGTEIMDIPAFNRMIKKKFGKTFGIKDSSVYKSVLKERNLNQRKAGGGVKLKEIAHEAIKHFGNPWNGVRFFSLKQYVGTKYPFLKIDQRPKILKRILEMGVGYGQIDLVKGIGMAGFYRLPGAEPPKPKTKQEKDSGKEETKSEEADSAGSAEAEEPNEKEDSAKSGKKAGAGASHKDEKTDKPKEPKTKKLDKCNLKKISHGNPKKIEDTLPMAITFQSAPKTASIVKIRRYIQDHYQQIVGDSRWRKAVEGGAEKGHWEYISGSGITGRLHLQMDDYDPDSENLQDMICAAIIACHEPKAASGNQIKKYISRYHPDFNVDSKPDRFKKALIRAAERNMIKQVSGLGANGSFELRDVFVPSPRILSGEDASSGEDEDDESSDEEPVYVPKATKSRGSAQRKQVKRQETVRKAPAAVKKTGPTKKTLKKQPVGKARGKPTKVVKKGKLPRVEDSEEEEEQEEIDVEPEYTPRKSQSRGGPARISSPKKPSPKSKKLNKSEKHGRPQQRAPSPSEDDIDDEQPENTPWKSQSRGKSYSKVEKELKISPKKTKSKSSKASPASTAEKKVQRIPAKGGGSITKLKAIFNEESDGEDADSEAEYTPRKSTSRGGPLSPSKTKRKK</sequence>
<feature type="region of interest" description="Disordered" evidence="1">
    <location>
        <begin position="1"/>
        <end position="54"/>
    </location>
</feature>
<feature type="domain" description="H15" evidence="2">
    <location>
        <begin position="400"/>
        <end position="475"/>
    </location>
</feature>
<feature type="compositionally biased region" description="Acidic residues" evidence="1">
    <location>
        <begin position="490"/>
        <end position="504"/>
    </location>
</feature>
<dbReference type="PROSITE" id="PS51504">
    <property type="entry name" value="H15"/>
    <property type="match status" value="1"/>
</dbReference>
<organism evidence="3 4">
    <name type="scientific">Elysia crispata</name>
    <name type="common">lettuce slug</name>
    <dbReference type="NCBI Taxonomy" id="231223"/>
    <lineage>
        <taxon>Eukaryota</taxon>
        <taxon>Metazoa</taxon>
        <taxon>Spiralia</taxon>
        <taxon>Lophotrochozoa</taxon>
        <taxon>Mollusca</taxon>
        <taxon>Gastropoda</taxon>
        <taxon>Heterobranchia</taxon>
        <taxon>Euthyneura</taxon>
        <taxon>Panpulmonata</taxon>
        <taxon>Sacoglossa</taxon>
        <taxon>Placobranchoidea</taxon>
        <taxon>Plakobranchidae</taxon>
        <taxon>Elysia</taxon>
    </lineage>
</organism>
<feature type="compositionally biased region" description="Acidic residues" evidence="1">
    <location>
        <begin position="631"/>
        <end position="640"/>
    </location>
</feature>
<gene>
    <name evidence="3" type="ORF">RRG08_036967</name>
</gene>
<feature type="region of interest" description="Disordered" evidence="1">
    <location>
        <begin position="482"/>
        <end position="739"/>
    </location>
</feature>
<feature type="compositionally biased region" description="Basic and acidic residues" evidence="1">
    <location>
        <begin position="244"/>
        <end position="263"/>
    </location>
</feature>
<protein>
    <recommendedName>
        <fullName evidence="2">H15 domain-containing protein</fullName>
    </recommendedName>
</protein>
<keyword evidence="4" id="KW-1185">Reference proteome</keyword>
<dbReference type="InterPro" id="IPR036390">
    <property type="entry name" value="WH_DNA-bd_sf"/>
</dbReference>
<reference evidence="3" key="1">
    <citation type="journal article" date="2023" name="G3 (Bethesda)">
        <title>A reference genome for the long-term kleptoplast-retaining sea slug Elysia crispata morphotype clarki.</title>
        <authorList>
            <person name="Eastman K.E."/>
            <person name="Pendleton A.L."/>
            <person name="Shaikh M.A."/>
            <person name="Suttiyut T."/>
            <person name="Ogas R."/>
            <person name="Tomko P."/>
            <person name="Gavelis G."/>
            <person name="Widhalm J.R."/>
            <person name="Wisecaver J.H."/>
        </authorList>
    </citation>
    <scope>NUCLEOTIDE SEQUENCE</scope>
    <source>
        <strain evidence="3">ECLA1</strain>
    </source>
</reference>
<dbReference type="GO" id="GO:0003677">
    <property type="term" value="F:DNA binding"/>
    <property type="evidence" value="ECO:0007669"/>
    <property type="project" value="InterPro"/>
</dbReference>